<evidence type="ECO:0000256" key="1">
    <source>
        <dbReference type="SAM" id="SignalP"/>
    </source>
</evidence>
<dbReference type="Proteomes" id="UP000198504">
    <property type="component" value="Unassembled WGS sequence"/>
</dbReference>
<feature type="chain" id="PRO_5011760888" evidence="1">
    <location>
        <begin position="25"/>
        <end position="90"/>
    </location>
</feature>
<dbReference type="AlphaFoldDB" id="A0A1H9FN56"/>
<organism evidence="2 3">
    <name type="scientific">Microlunatus flavus</name>
    <dbReference type="NCBI Taxonomy" id="1036181"/>
    <lineage>
        <taxon>Bacteria</taxon>
        <taxon>Bacillati</taxon>
        <taxon>Actinomycetota</taxon>
        <taxon>Actinomycetes</taxon>
        <taxon>Propionibacteriales</taxon>
        <taxon>Propionibacteriaceae</taxon>
        <taxon>Microlunatus</taxon>
    </lineage>
</organism>
<keyword evidence="3" id="KW-1185">Reference proteome</keyword>
<dbReference type="RefSeq" id="WP_139209806.1">
    <property type="nucleotide sequence ID" value="NZ_FOFA01000003.1"/>
</dbReference>
<evidence type="ECO:0000313" key="2">
    <source>
        <dbReference type="EMBL" id="SEQ39391.1"/>
    </source>
</evidence>
<proteinExistence type="predicted"/>
<name>A0A1H9FN56_9ACTN</name>
<feature type="signal peptide" evidence="1">
    <location>
        <begin position="1"/>
        <end position="24"/>
    </location>
</feature>
<accession>A0A1H9FN56</accession>
<sequence length="90" mass="9265">MKRLLGVVLAGLAVSAVAAGPAQAVGRPTDGCSRGYALTAVSVLQDLAQQTPDAFFVEMDENGDGYLCNKFLPDAATNVGVIHDNHVAGH</sequence>
<reference evidence="3" key="1">
    <citation type="submission" date="2016-10" db="EMBL/GenBank/DDBJ databases">
        <authorList>
            <person name="Varghese N."/>
            <person name="Submissions S."/>
        </authorList>
    </citation>
    <scope>NUCLEOTIDE SEQUENCE [LARGE SCALE GENOMIC DNA]</scope>
    <source>
        <strain evidence="3">CGMCC 4.6856</strain>
    </source>
</reference>
<dbReference type="EMBL" id="FOFA01000003">
    <property type="protein sequence ID" value="SEQ39391.1"/>
    <property type="molecule type" value="Genomic_DNA"/>
</dbReference>
<dbReference type="OrthoDB" id="9973225at2"/>
<gene>
    <name evidence="2" type="ORF">SAMN05421756_103328</name>
</gene>
<keyword evidence="1" id="KW-0732">Signal</keyword>
<evidence type="ECO:0000313" key="3">
    <source>
        <dbReference type="Proteomes" id="UP000198504"/>
    </source>
</evidence>
<protein>
    <submittedName>
        <fullName evidence="2">Uncharacterized protein</fullName>
    </submittedName>
</protein>